<dbReference type="Proteomes" id="UP000291591">
    <property type="component" value="Unassembled WGS sequence"/>
</dbReference>
<feature type="domain" description="2,6-dihydroxypyridine 3-monooxygenase substrate binding" evidence="1">
    <location>
        <begin position="180"/>
        <end position="308"/>
    </location>
</feature>
<keyword evidence="2" id="KW-0560">Oxidoreductase</keyword>
<evidence type="ECO:0000313" key="2">
    <source>
        <dbReference type="EMBL" id="RZT87301.1"/>
    </source>
</evidence>
<evidence type="ECO:0000259" key="1">
    <source>
        <dbReference type="Pfam" id="PF22607"/>
    </source>
</evidence>
<keyword evidence="2" id="KW-0503">Monooxygenase</keyword>
<dbReference type="PANTHER" id="PTHR47469">
    <property type="entry name" value="MONOOXYGENASE-LIKE"/>
    <property type="match status" value="1"/>
</dbReference>
<dbReference type="GO" id="GO:0004497">
    <property type="term" value="F:monooxygenase activity"/>
    <property type="evidence" value="ECO:0007669"/>
    <property type="project" value="UniProtKB-KW"/>
</dbReference>
<name>A0A4Q7V1U3_PSEST</name>
<protein>
    <submittedName>
        <fullName evidence="2">2,6-dihydroxypyridine 3-monooxygenase</fullName>
    </submittedName>
</protein>
<dbReference type="SUPFAM" id="SSF54373">
    <property type="entry name" value="FAD-linked reductases, C-terminal domain"/>
    <property type="match status" value="1"/>
</dbReference>
<dbReference type="AlphaFoldDB" id="A0A4Q7V1U3"/>
<keyword evidence="3" id="KW-1185">Reference proteome</keyword>
<accession>A0A4Q7V1U3</accession>
<reference evidence="2 3" key="1">
    <citation type="submission" date="2019-02" db="EMBL/GenBank/DDBJ databases">
        <title>Sequencing the genomes of 1000 actinobacteria strains.</title>
        <authorList>
            <person name="Klenk H.-P."/>
        </authorList>
    </citation>
    <scope>NUCLEOTIDE SEQUENCE [LARGE SCALE GENOMIC DNA]</scope>
    <source>
        <strain evidence="2 3">DSM 45779</strain>
    </source>
</reference>
<dbReference type="InterPro" id="IPR036188">
    <property type="entry name" value="FAD/NAD-bd_sf"/>
</dbReference>
<dbReference type="Gene3D" id="3.50.50.60">
    <property type="entry name" value="FAD/NAD(P)-binding domain"/>
    <property type="match status" value="2"/>
</dbReference>
<dbReference type="InterPro" id="IPR054707">
    <property type="entry name" value="DhpH_subs-bd"/>
</dbReference>
<sequence length="408" mass="45091">MGLSHHVREDWPVIQHTGSRAIVVGGSIGGLTTALLLRRHGFSVDVFERNPEQLDNRGGGIVLQPITMKWFDGHSARRIDELSTSSHHLRYLGPGNEIVHESPAEWRYTSWGSVYRALLGDFDRDRYHLGECFCGFSQDADKVELQFVSGRREMADLVVFADGISSAGRRRLFPDLEREYSGYVGWRGTVREDQVSPETHALLDDALNYSIGDRTHVVLYTIPGMDGELEPGRRLLNYVWYRNVEAGAPLQELTTDMRGFECPVSVPAGQVQPRVIEELKASAPAELAPAAAEVMTQTENPYVQVVFDTRIPGMVDGRVAILGDAAFAARPHAAAGTAKAAHDAWTLHDHLAETTDITEALKRWEPGQLEVGNQLIDRVSAMGRRSQQTNTWTTGDPDLQFGLLGPGA</sequence>
<dbReference type="NCBIfam" id="NF005566">
    <property type="entry name" value="PRK07236.1"/>
    <property type="match status" value="1"/>
</dbReference>
<dbReference type="SUPFAM" id="SSF51905">
    <property type="entry name" value="FAD/NAD(P)-binding domain"/>
    <property type="match status" value="1"/>
</dbReference>
<evidence type="ECO:0000313" key="3">
    <source>
        <dbReference type="Proteomes" id="UP000291591"/>
    </source>
</evidence>
<gene>
    <name evidence="2" type="ORF">EV383_4212</name>
</gene>
<dbReference type="Pfam" id="PF22607">
    <property type="entry name" value="FAD_binding-like"/>
    <property type="match status" value="1"/>
</dbReference>
<dbReference type="PRINTS" id="PR00420">
    <property type="entry name" value="RNGMNOXGNASE"/>
</dbReference>
<dbReference type="Pfam" id="PF13450">
    <property type="entry name" value="NAD_binding_8"/>
    <property type="match status" value="1"/>
</dbReference>
<organism evidence="2 3">
    <name type="scientific">Pseudonocardia sediminis</name>
    <dbReference type="NCBI Taxonomy" id="1397368"/>
    <lineage>
        <taxon>Bacteria</taxon>
        <taxon>Bacillati</taxon>
        <taxon>Actinomycetota</taxon>
        <taxon>Actinomycetes</taxon>
        <taxon>Pseudonocardiales</taxon>
        <taxon>Pseudonocardiaceae</taxon>
        <taxon>Pseudonocardia</taxon>
    </lineage>
</organism>
<dbReference type="PANTHER" id="PTHR47469:SF2">
    <property type="entry name" value="OS06G0597600 PROTEIN"/>
    <property type="match status" value="1"/>
</dbReference>
<dbReference type="InterPro" id="IPR053212">
    <property type="entry name" value="DHP_3-monooxygenase"/>
</dbReference>
<dbReference type="EMBL" id="SHKL01000001">
    <property type="protein sequence ID" value="RZT87301.1"/>
    <property type="molecule type" value="Genomic_DNA"/>
</dbReference>
<proteinExistence type="predicted"/>
<comment type="caution">
    <text evidence="2">The sequence shown here is derived from an EMBL/GenBank/DDBJ whole genome shotgun (WGS) entry which is preliminary data.</text>
</comment>